<dbReference type="InterPro" id="IPR010084">
    <property type="entry name" value="FabZ"/>
</dbReference>
<dbReference type="NCBIfam" id="NF000582">
    <property type="entry name" value="PRK00006.1"/>
    <property type="match status" value="1"/>
</dbReference>
<dbReference type="EC" id="4.2.1.59" evidence="10"/>
<comment type="catalytic activity">
    <reaction evidence="1 10">
        <text>a (3R)-hydroxyacyl-[ACP] = a (2E)-enoyl-[ACP] + H2O</text>
        <dbReference type="Rhea" id="RHEA:13097"/>
        <dbReference type="Rhea" id="RHEA-COMP:9925"/>
        <dbReference type="Rhea" id="RHEA-COMP:9945"/>
        <dbReference type="ChEBI" id="CHEBI:15377"/>
        <dbReference type="ChEBI" id="CHEBI:78784"/>
        <dbReference type="ChEBI" id="CHEBI:78827"/>
        <dbReference type="EC" id="4.2.1.59"/>
    </reaction>
</comment>
<dbReference type="Gene3D" id="3.10.129.10">
    <property type="entry name" value="Hotdog Thioesterase"/>
    <property type="match status" value="1"/>
</dbReference>
<dbReference type="RefSeq" id="WP_206868949.1">
    <property type="nucleotide sequence ID" value="NZ_BMBA01000001.1"/>
</dbReference>
<proteinExistence type="inferred from homology"/>
<evidence type="ECO:0000313" key="11">
    <source>
        <dbReference type="EMBL" id="GFZ30876.1"/>
    </source>
</evidence>
<dbReference type="NCBIfam" id="TIGR01750">
    <property type="entry name" value="fabZ"/>
    <property type="match status" value="1"/>
</dbReference>
<evidence type="ECO:0000256" key="4">
    <source>
        <dbReference type="ARBA" id="ARBA00022490"/>
    </source>
</evidence>
<evidence type="ECO:0000256" key="7">
    <source>
        <dbReference type="ARBA" id="ARBA00023098"/>
    </source>
</evidence>
<organism evidence="11 12">
    <name type="scientific">Clostridium zeae</name>
    <dbReference type="NCBI Taxonomy" id="2759022"/>
    <lineage>
        <taxon>Bacteria</taxon>
        <taxon>Bacillati</taxon>
        <taxon>Bacillota</taxon>
        <taxon>Clostridia</taxon>
        <taxon>Eubacteriales</taxon>
        <taxon>Clostridiaceae</taxon>
        <taxon>Clostridium</taxon>
    </lineage>
</organism>
<evidence type="ECO:0000256" key="3">
    <source>
        <dbReference type="ARBA" id="ARBA00009174"/>
    </source>
</evidence>
<dbReference type="HAMAP" id="MF_00406">
    <property type="entry name" value="FabZ"/>
    <property type="match status" value="1"/>
</dbReference>
<dbReference type="Pfam" id="PF07977">
    <property type="entry name" value="FabA"/>
    <property type="match status" value="1"/>
</dbReference>
<evidence type="ECO:0000256" key="2">
    <source>
        <dbReference type="ARBA" id="ARBA00004496"/>
    </source>
</evidence>
<keyword evidence="7 10" id="KW-0443">Lipid metabolism</keyword>
<dbReference type="InterPro" id="IPR013114">
    <property type="entry name" value="FabA_FabZ"/>
</dbReference>
<dbReference type="EMBL" id="BMBA01000001">
    <property type="protein sequence ID" value="GFZ30876.1"/>
    <property type="molecule type" value="Genomic_DNA"/>
</dbReference>
<dbReference type="InterPro" id="IPR029069">
    <property type="entry name" value="HotDog_dom_sf"/>
</dbReference>
<feature type="active site" evidence="10">
    <location>
        <position position="49"/>
    </location>
</feature>
<evidence type="ECO:0000313" key="12">
    <source>
        <dbReference type="Proteomes" id="UP000663802"/>
    </source>
</evidence>
<comment type="subcellular location">
    <subcellularLocation>
        <location evidence="2 10">Cytoplasm</location>
    </subcellularLocation>
</comment>
<dbReference type="Proteomes" id="UP000663802">
    <property type="component" value="Unassembled WGS sequence"/>
</dbReference>
<comment type="caution">
    <text evidence="11">The sequence shown here is derived from an EMBL/GenBank/DDBJ whole genome shotgun (WGS) entry which is preliminary data.</text>
</comment>
<accession>A0ABQ1E873</accession>
<keyword evidence="12" id="KW-1185">Reference proteome</keyword>
<comment type="function">
    <text evidence="9 10">Involved in unsaturated fatty acids biosynthesis. Catalyzes the dehydration of short chain beta-hydroxyacyl-ACPs and long chain saturated and unsaturated beta-hydroxyacyl-ACPs.</text>
</comment>
<keyword evidence="8 10" id="KW-0456">Lyase</keyword>
<evidence type="ECO:0000256" key="9">
    <source>
        <dbReference type="ARBA" id="ARBA00025049"/>
    </source>
</evidence>
<evidence type="ECO:0000256" key="5">
    <source>
        <dbReference type="ARBA" id="ARBA00022516"/>
    </source>
</evidence>
<dbReference type="CDD" id="cd01288">
    <property type="entry name" value="FabZ"/>
    <property type="match status" value="1"/>
</dbReference>
<keyword evidence="6 10" id="KW-0441">Lipid A biosynthesis</keyword>
<keyword evidence="4 10" id="KW-0963">Cytoplasm</keyword>
<dbReference type="SUPFAM" id="SSF54637">
    <property type="entry name" value="Thioesterase/thiol ester dehydrase-isomerase"/>
    <property type="match status" value="1"/>
</dbReference>
<evidence type="ECO:0000256" key="10">
    <source>
        <dbReference type="HAMAP-Rule" id="MF_00406"/>
    </source>
</evidence>
<comment type="similarity">
    <text evidence="3 10">Belongs to the thioester dehydratase family. FabZ subfamily.</text>
</comment>
<gene>
    <name evidence="11" type="primary">fabZ_1</name>
    <name evidence="10" type="synonym">fabZ</name>
    <name evidence="11" type="ORF">CSC2_14020</name>
</gene>
<name>A0ABQ1E873_9CLOT</name>
<dbReference type="PANTHER" id="PTHR30272">
    <property type="entry name" value="3-HYDROXYACYL-[ACYL-CARRIER-PROTEIN] DEHYDRATASE"/>
    <property type="match status" value="1"/>
</dbReference>
<evidence type="ECO:0000256" key="1">
    <source>
        <dbReference type="ARBA" id="ARBA00001055"/>
    </source>
</evidence>
<evidence type="ECO:0000256" key="6">
    <source>
        <dbReference type="ARBA" id="ARBA00022556"/>
    </source>
</evidence>
<reference evidence="11 12" key="1">
    <citation type="journal article" date="2021" name="Int. J. Syst. Evol. Microbiol.">
        <title>Clostridium zeae sp. nov., isolated from corn silage.</title>
        <authorList>
            <person name="Kobayashi H."/>
            <person name="Tanizawa Y."/>
            <person name="Yagura M."/>
            <person name="Sakamoto M."/>
            <person name="Ohkuma M."/>
            <person name="Tohno M."/>
        </authorList>
    </citation>
    <scope>NUCLEOTIDE SEQUENCE [LARGE SCALE GENOMIC DNA]</scope>
    <source>
        <strain evidence="11 12">CSC2</strain>
    </source>
</reference>
<keyword evidence="5 10" id="KW-0444">Lipid biosynthesis</keyword>
<dbReference type="PANTHER" id="PTHR30272:SF1">
    <property type="entry name" value="3-HYDROXYACYL-[ACYL-CARRIER-PROTEIN] DEHYDRATASE"/>
    <property type="match status" value="1"/>
</dbReference>
<evidence type="ECO:0000256" key="8">
    <source>
        <dbReference type="ARBA" id="ARBA00023239"/>
    </source>
</evidence>
<protein>
    <recommendedName>
        <fullName evidence="10">3-hydroxyacyl-[acyl-carrier-protein] dehydratase FabZ</fullName>
        <ecNumber evidence="10">4.2.1.59</ecNumber>
    </recommendedName>
    <alternativeName>
        <fullName evidence="10">(3R)-hydroxymyristoyl-[acyl-carrier-protein] dehydratase</fullName>
        <shortName evidence="10">(3R)-hydroxymyristoyl-ACP dehydrase</shortName>
    </alternativeName>
    <alternativeName>
        <fullName evidence="10">Beta-hydroxyacyl-ACP dehydratase</fullName>
    </alternativeName>
</protein>
<sequence>MVLEIKDIMKALPHRYPFLLCDRILEVEYGKAVKGIKNVTINEPFFQGHFPDEPIMPGVLILESMAQVGGFIFYKSDEIEKSLKGKIVKINEAKFLRTVLPGDVLEVTGKLVERSGNYSQVDLFAKVGGRVVAKAMITYAFNI</sequence>